<dbReference type="InterPro" id="IPR022924">
    <property type="entry name" value="Cardiolipin_synthase"/>
</dbReference>
<keyword evidence="1 11" id="KW-1003">Cell membrane</keyword>
<dbReference type="CDD" id="cd09110">
    <property type="entry name" value="PLDc_CLS_1"/>
    <property type="match status" value="1"/>
</dbReference>
<feature type="active site" evidence="11">
    <location>
        <position position="395"/>
    </location>
</feature>
<evidence type="ECO:0000256" key="5">
    <source>
        <dbReference type="ARBA" id="ARBA00022737"/>
    </source>
</evidence>
<dbReference type="Gene3D" id="3.30.870.10">
    <property type="entry name" value="Endonuclease Chain A"/>
    <property type="match status" value="2"/>
</dbReference>
<dbReference type="InterPro" id="IPR030874">
    <property type="entry name" value="Cardiolipin_synth_Firmi"/>
</dbReference>
<dbReference type="NCBIfam" id="TIGR04265">
    <property type="entry name" value="bac_cardiolipin"/>
    <property type="match status" value="1"/>
</dbReference>
<comment type="similarity">
    <text evidence="11">Belongs to the phospholipase D family. Cardiolipin synthase subfamily.</text>
</comment>
<evidence type="ECO:0000256" key="8">
    <source>
        <dbReference type="ARBA" id="ARBA00023136"/>
    </source>
</evidence>
<dbReference type="PROSITE" id="PS50035">
    <property type="entry name" value="PLD"/>
    <property type="match status" value="2"/>
</dbReference>
<dbReference type="GO" id="GO:0032049">
    <property type="term" value="P:cardiolipin biosynthetic process"/>
    <property type="evidence" value="ECO:0007669"/>
    <property type="project" value="UniProtKB-UniRule"/>
</dbReference>
<dbReference type="GO" id="GO:0008808">
    <property type="term" value="F:cardiolipin synthase activity"/>
    <property type="evidence" value="ECO:0007669"/>
    <property type="project" value="UniProtKB-UniRule"/>
</dbReference>
<dbReference type="EC" id="2.7.8.-" evidence="11 12"/>
<keyword evidence="2 11" id="KW-0444">Lipid biosynthesis</keyword>
<reference evidence="14 15" key="1">
    <citation type="submission" date="2018-09" db="EMBL/GenBank/DDBJ databases">
        <title>Cohnella cavernae sp. nov., isolated from a karst cave.</title>
        <authorList>
            <person name="Zhu H."/>
        </authorList>
    </citation>
    <scope>NUCLEOTIDE SEQUENCE [LARGE SCALE GENOMIC DNA]</scope>
    <source>
        <strain evidence="14 15">K2E09-144</strain>
    </source>
</reference>
<keyword evidence="7 11" id="KW-0443">Lipid metabolism</keyword>
<name>A0A398CVB2_9BACL</name>
<dbReference type="Proteomes" id="UP000266340">
    <property type="component" value="Unassembled WGS sequence"/>
</dbReference>
<feature type="domain" description="PLD phosphodiesterase" evidence="13">
    <location>
        <begin position="212"/>
        <end position="239"/>
    </location>
</feature>
<dbReference type="FunFam" id="3.30.870.10:FF:000014">
    <property type="entry name" value="Cardiolipin synthase"/>
    <property type="match status" value="1"/>
</dbReference>
<evidence type="ECO:0000259" key="13">
    <source>
        <dbReference type="PROSITE" id="PS50035"/>
    </source>
</evidence>
<dbReference type="SMART" id="SM00155">
    <property type="entry name" value="PLDc"/>
    <property type="match status" value="2"/>
</dbReference>
<keyword evidence="4 11" id="KW-0812">Transmembrane</keyword>
<feature type="domain" description="PLD phosphodiesterase" evidence="13">
    <location>
        <begin position="388"/>
        <end position="415"/>
    </location>
</feature>
<feature type="active site" evidence="11">
    <location>
        <position position="224"/>
    </location>
</feature>
<keyword evidence="9 11" id="KW-0594">Phospholipid biosynthesis</keyword>
<dbReference type="InterPro" id="IPR001736">
    <property type="entry name" value="PLipase_D/transphosphatidylase"/>
</dbReference>
<accession>A0A398CVB2</accession>
<evidence type="ECO:0000256" key="10">
    <source>
        <dbReference type="ARBA" id="ARBA00023264"/>
    </source>
</evidence>
<evidence type="ECO:0000313" key="14">
    <source>
        <dbReference type="EMBL" id="RIE03837.1"/>
    </source>
</evidence>
<evidence type="ECO:0000256" key="12">
    <source>
        <dbReference type="NCBIfam" id="TIGR04265"/>
    </source>
</evidence>
<sequence>MTWIVLFLLVILFQAATILLLEFRRPAHATAWLFILFLFPLVGFILYYFLAHEYRRSRSVKRRGRMDERRRAIRLRKSTLLTRPSQLPDEKLSENGRLFRMLVKGGEFPITGANRTRLFNNGHDTYDAMLEAIRSAKHHIHMSSYIVRDDHMGRLFRDTLADKARQGVEVRFLFDGLGSYKLKAAYFKPLLEAGGRFACFFPIRISFLKKRLNYRNHRKILVVDGLKGFVGGINLGDEYVGKDRRLGYWRDTHLEIEGDAVYGLQEVFLKDWELATKERPSHPDYFPDHACEGREPVQIVSGGPNRRGDAIHDAVYALISSARERIWITTPYFIPSAAISMALHDAAMSGLDVRILIPSIPDTYLVHWATLSYVEELMKSGVRVWQYQKGFVHAKTIVIDKMAATVGTANMDLRSFFSNFELNAHLFDAEAISRVENHFLEDLQDSTEMRLQLFRERSKKQKTREALARLLSPLL</sequence>
<evidence type="ECO:0000313" key="15">
    <source>
        <dbReference type="Proteomes" id="UP000266340"/>
    </source>
</evidence>
<evidence type="ECO:0000256" key="7">
    <source>
        <dbReference type="ARBA" id="ARBA00023098"/>
    </source>
</evidence>
<evidence type="ECO:0000256" key="6">
    <source>
        <dbReference type="ARBA" id="ARBA00022989"/>
    </source>
</evidence>
<evidence type="ECO:0000256" key="3">
    <source>
        <dbReference type="ARBA" id="ARBA00022679"/>
    </source>
</evidence>
<evidence type="ECO:0000256" key="11">
    <source>
        <dbReference type="HAMAP-Rule" id="MF_01916"/>
    </source>
</evidence>
<comment type="function">
    <text evidence="11">Catalyzes the reversible phosphatidyl group transfer from one phosphatidylglycerol molecule to another to form cardiolipin (CL) (diphosphatidylglycerol) and glycerol.</text>
</comment>
<dbReference type="Pfam" id="PF13091">
    <property type="entry name" value="PLDc_2"/>
    <property type="match status" value="2"/>
</dbReference>
<comment type="catalytic activity">
    <reaction evidence="11">
        <text>2 a 1,2-diacyl-sn-glycero-3-phospho-(1'-sn-glycerol) = a cardiolipin + glycerol</text>
        <dbReference type="Rhea" id="RHEA:31451"/>
        <dbReference type="ChEBI" id="CHEBI:17754"/>
        <dbReference type="ChEBI" id="CHEBI:62237"/>
        <dbReference type="ChEBI" id="CHEBI:64716"/>
    </reaction>
</comment>
<dbReference type="OrthoDB" id="9762009at2"/>
<proteinExistence type="inferred from homology"/>
<evidence type="ECO:0000256" key="1">
    <source>
        <dbReference type="ARBA" id="ARBA00022475"/>
    </source>
</evidence>
<dbReference type="PANTHER" id="PTHR21248">
    <property type="entry name" value="CARDIOLIPIN SYNTHASE"/>
    <property type="match status" value="1"/>
</dbReference>
<dbReference type="AlphaFoldDB" id="A0A398CVB2"/>
<dbReference type="CDD" id="cd09112">
    <property type="entry name" value="PLDc_CLS_2"/>
    <property type="match status" value="1"/>
</dbReference>
<keyword evidence="15" id="KW-1185">Reference proteome</keyword>
<keyword evidence="5" id="KW-0677">Repeat</keyword>
<feature type="active site" evidence="11">
    <location>
        <position position="393"/>
    </location>
</feature>
<dbReference type="EMBL" id="QXJM01000030">
    <property type="protein sequence ID" value="RIE03837.1"/>
    <property type="molecule type" value="Genomic_DNA"/>
</dbReference>
<comment type="caution">
    <text evidence="11">Lacks conserved residue(s) required for the propagation of feature annotation.</text>
</comment>
<dbReference type="InterPro" id="IPR025202">
    <property type="entry name" value="PLD-like_dom"/>
</dbReference>
<keyword evidence="3 11" id="KW-0808">Transferase</keyword>
<dbReference type="SUPFAM" id="SSF56024">
    <property type="entry name" value="Phospholipase D/nuclease"/>
    <property type="match status" value="2"/>
</dbReference>
<feature type="active site" evidence="11">
    <location>
        <position position="400"/>
    </location>
</feature>
<feature type="transmembrane region" description="Helical" evidence="11">
    <location>
        <begin position="31"/>
        <end position="51"/>
    </location>
</feature>
<evidence type="ECO:0000256" key="2">
    <source>
        <dbReference type="ARBA" id="ARBA00022516"/>
    </source>
</evidence>
<comment type="subcellular location">
    <subcellularLocation>
        <location evidence="11">Cell membrane</location>
        <topology evidence="11">Multi-pass membrane protein</topology>
    </subcellularLocation>
</comment>
<evidence type="ECO:0000256" key="9">
    <source>
        <dbReference type="ARBA" id="ARBA00023209"/>
    </source>
</evidence>
<organism evidence="14 15">
    <name type="scientific">Cohnella faecalis</name>
    <dbReference type="NCBI Taxonomy" id="2315694"/>
    <lineage>
        <taxon>Bacteria</taxon>
        <taxon>Bacillati</taxon>
        <taxon>Bacillota</taxon>
        <taxon>Bacilli</taxon>
        <taxon>Bacillales</taxon>
        <taxon>Paenibacillaceae</taxon>
        <taxon>Cohnella</taxon>
    </lineage>
</organism>
<dbReference type="PANTHER" id="PTHR21248:SF20">
    <property type="entry name" value="CARDIOLIPIN SYNTHASE YWIE-RELATED"/>
    <property type="match status" value="1"/>
</dbReference>
<evidence type="ECO:0000256" key="4">
    <source>
        <dbReference type="ARBA" id="ARBA00022692"/>
    </source>
</evidence>
<dbReference type="GO" id="GO:0005886">
    <property type="term" value="C:plasma membrane"/>
    <property type="evidence" value="ECO:0007669"/>
    <property type="project" value="UniProtKB-SubCell"/>
</dbReference>
<keyword evidence="8 11" id="KW-0472">Membrane</keyword>
<gene>
    <name evidence="14" type="primary">cls</name>
    <name evidence="14" type="ORF">D3H35_09800</name>
</gene>
<dbReference type="RefSeq" id="WP_119148909.1">
    <property type="nucleotide sequence ID" value="NZ_JBHSOV010000021.1"/>
</dbReference>
<keyword evidence="10 11" id="KW-1208">Phospholipid metabolism</keyword>
<feature type="active site" evidence="11">
    <location>
        <position position="219"/>
    </location>
</feature>
<feature type="active site" evidence="11">
    <location>
        <position position="217"/>
    </location>
</feature>
<keyword evidence="6 11" id="KW-1133">Transmembrane helix</keyword>
<protein>
    <recommendedName>
        <fullName evidence="11 12">Cardiolipin synthase</fullName>
        <shortName evidence="11">CL synthase</shortName>
        <ecNumber evidence="11 12">2.7.8.-</ecNumber>
    </recommendedName>
</protein>
<comment type="caution">
    <text evidence="14">The sequence shown here is derived from an EMBL/GenBank/DDBJ whole genome shotgun (WGS) entry which is preliminary data.</text>
</comment>
<dbReference type="HAMAP" id="MF_01916">
    <property type="entry name" value="Cardiolipin_synth_Cls"/>
    <property type="match status" value="1"/>
</dbReference>